<evidence type="ECO:0000256" key="1">
    <source>
        <dbReference type="SAM" id="Phobius"/>
    </source>
</evidence>
<comment type="caution">
    <text evidence="2">The sequence shown here is derived from an EMBL/GenBank/DDBJ whole genome shotgun (WGS) entry which is preliminary data.</text>
</comment>
<keyword evidence="3" id="KW-1185">Reference proteome</keyword>
<keyword evidence="1" id="KW-0812">Transmembrane</keyword>
<dbReference type="Proteomes" id="UP000597761">
    <property type="component" value="Unassembled WGS sequence"/>
</dbReference>
<keyword evidence="1" id="KW-1133">Transmembrane helix</keyword>
<feature type="transmembrane region" description="Helical" evidence="1">
    <location>
        <begin position="88"/>
        <end position="107"/>
    </location>
</feature>
<gene>
    <name evidence="2" type="ORF">GCM10011512_13010</name>
</gene>
<feature type="transmembrane region" description="Helical" evidence="1">
    <location>
        <begin position="64"/>
        <end position="82"/>
    </location>
</feature>
<name>A0ABQ1NYP7_9MICC</name>
<feature type="transmembrane region" description="Helical" evidence="1">
    <location>
        <begin position="32"/>
        <end position="52"/>
    </location>
</feature>
<protein>
    <recommendedName>
        <fullName evidence="4">Histidine kinase</fullName>
    </recommendedName>
</protein>
<evidence type="ECO:0000313" key="2">
    <source>
        <dbReference type="EMBL" id="GGC87467.1"/>
    </source>
</evidence>
<organism evidence="2 3">
    <name type="scientific">Tersicoccus solisilvae</name>
    <dbReference type="NCBI Taxonomy" id="1882339"/>
    <lineage>
        <taxon>Bacteria</taxon>
        <taxon>Bacillati</taxon>
        <taxon>Actinomycetota</taxon>
        <taxon>Actinomycetes</taxon>
        <taxon>Micrococcales</taxon>
        <taxon>Micrococcaceae</taxon>
        <taxon>Tersicoccus</taxon>
    </lineage>
</organism>
<proteinExistence type="predicted"/>
<accession>A0ABQ1NYP7</accession>
<dbReference type="EMBL" id="BMJI01000005">
    <property type="protein sequence ID" value="GGC87467.1"/>
    <property type="molecule type" value="Genomic_DNA"/>
</dbReference>
<sequence>MLVLAGLVLLQVLGMAAVALWYGIALVSSPAASFGGAVFTLVLLLAIAGWQAVSAVALSRGRRWARAAVLVWQFFLFAIAVPTLTGGFWGWALLLGLPALAIIALLFRRDVVAFTTPGPAAG</sequence>
<evidence type="ECO:0008006" key="4">
    <source>
        <dbReference type="Google" id="ProtNLM"/>
    </source>
</evidence>
<evidence type="ECO:0000313" key="3">
    <source>
        <dbReference type="Proteomes" id="UP000597761"/>
    </source>
</evidence>
<reference evidence="3" key="1">
    <citation type="journal article" date="2019" name="Int. J. Syst. Evol. Microbiol.">
        <title>The Global Catalogue of Microorganisms (GCM) 10K type strain sequencing project: providing services to taxonomists for standard genome sequencing and annotation.</title>
        <authorList>
            <consortium name="The Broad Institute Genomics Platform"/>
            <consortium name="The Broad Institute Genome Sequencing Center for Infectious Disease"/>
            <person name="Wu L."/>
            <person name="Ma J."/>
        </authorList>
    </citation>
    <scope>NUCLEOTIDE SEQUENCE [LARGE SCALE GENOMIC DNA]</scope>
    <source>
        <strain evidence="3">CGMCC 1.15480</strain>
    </source>
</reference>
<keyword evidence="1" id="KW-0472">Membrane</keyword>